<dbReference type="Proteomes" id="UP000295083">
    <property type="component" value="Unassembled WGS sequence"/>
</dbReference>
<dbReference type="SUPFAM" id="SSF53474">
    <property type="entry name" value="alpha/beta-Hydrolases"/>
    <property type="match status" value="1"/>
</dbReference>
<proteinExistence type="predicted"/>
<dbReference type="AlphaFoldDB" id="A0A4R8Q3Y9"/>
<dbReference type="InterPro" id="IPR029058">
    <property type="entry name" value="AB_hydrolase_fold"/>
</dbReference>
<evidence type="ECO:0000259" key="1">
    <source>
        <dbReference type="Pfam" id="PF12697"/>
    </source>
</evidence>
<evidence type="ECO:0000313" key="2">
    <source>
        <dbReference type="EMBL" id="TDZ32808.1"/>
    </source>
</evidence>
<name>A0A4R8Q3Y9_9PEZI</name>
<keyword evidence="3" id="KW-1185">Reference proteome</keyword>
<dbReference type="InterPro" id="IPR000073">
    <property type="entry name" value="AB_hydrolase_1"/>
</dbReference>
<comment type="caution">
    <text evidence="2">The sequence shown here is derived from an EMBL/GenBank/DDBJ whole genome shotgun (WGS) entry which is preliminary data.</text>
</comment>
<feature type="domain" description="AB hydrolase-1" evidence="1">
    <location>
        <begin position="97"/>
        <end position="352"/>
    </location>
</feature>
<protein>
    <recommendedName>
        <fullName evidence="1">AB hydrolase-1 domain-containing protein</fullName>
    </recommendedName>
</protein>
<dbReference type="Pfam" id="PF12697">
    <property type="entry name" value="Abhydrolase_6"/>
    <property type="match status" value="1"/>
</dbReference>
<sequence>MVNIKSSAVQIAFASLAAARICQNLTVEVDITARNGVFNVSAPDTNVDVTNIMLGLAQQGNNYSADHLEGYADVGGKYQLATTYCEPKSGPGGTIQILTHGIGFDRVYWDLPNNNYNYSYVGPAVSLGYSTLTWDRLGIAQSSRGEPVNEIQGFLELAALKALTDKVRAGAVGGRKFDKVVHVGHSFGSVHSYALTAAFPDISDGLILTGFSQNGSFLSDFLLGGAWIQANQVSALADYADGYLAPAYEGAVHVNFFAPDDFDPEILTVAYETGKPVTVGELLTIGGESASGNGFRKPVLIITGERDVPFCGGDCFATGDPELPSILDTSAQIFKNSSKFETYVVPGAGHGLAISYSNVNTTSKMLDFLAESGLGCN</sequence>
<dbReference type="EMBL" id="QAPG01000072">
    <property type="protein sequence ID" value="TDZ32808.1"/>
    <property type="molecule type" value="Genomic_DNA"/>
</dbReference>
<gene>
    <name evidence="2" type="ORF">C8035_v011101</name>
</gene>
<evidence type="ECO:0000313" key="3">
    <source>
        <dbReference type="Proteomes" id="UP000295083"/>
    </source>
</evidence>
<dbReference type="Gene3D" id="3.40.50.1820">
    <property type="entry name" value="alpha/beta hydrolase"/>
    <property type="match status" value="1"/>
</dbReference>
<accession>A0A4R8Q3Y9</accession>
<reference evidence="2 3" key="1">
    <citation type="submission" date="2018-11" db="EMBL/GenBank/DDBJ databases">
        <title>Genome sequence and assembly of Colletotrichum spinosum.</title>
        <authorList>
            <person name="Gan P."/>
            <person name="Shirasu K."/>
        </authorList>
    </citation>
    <scope>NUCLEOTIDE SEQUENCE [LARGE SCALE GENOMIC DNA]</scope>
    <source>
        <strain evidence="2 3">CBS 515.97</strain>
    </source>
</reference>
<organism evidence="2 3">
    <name type="scientific">Colletotrichum spinosum</name>
    <dbReference type="NCBI Taxonomy" id="1347390"/>
    <lineage>
        <taxon>Eukaryota</taxon>
        <taxon>Fungi</taxon>
        <taxon>Dikarya</taxon>
        <taxon>Ascomycota</taxon>
        <taxon>Pezizomycotina</taxon>
        <taxon>Sordariomycetes</taxon>
        <taxon>Hypocreomycetidae</taxon>
        <taxon>Glomerellales</taxon>
        <taxon>Glomerellaceae</taxon>
        <taxon>Colletotrichum</taxon>
        <taxon>Colletotrichum orbiculare species complex</taxon>
    </lineage>
</organism>